<gene>
    <name evidence="1" type="ORF">DFR24_2740</name>
</gene>
<evidence type="ECO:0000313" key="1">
    <source>
        <dbReference type="EMBL" id="TDU28371.1"/>
    </source>
</evidence>
<proteinExistence type="predicted"/>
<dbReference type="Proteomes" id="UP000295341">
    <property type="component" value="Unassembled WGS sequence"/>
</dbReference>
<comment type="caution">
    <text evidence="1">The sequence shown here is derived from an EMBL/GenBank/DDBJ whole genome shotgun (WGS) entry which is preliminary data.</text>
</comment>
<name>A0A4R7P549_9GAMM</name>
<protein>
    <submittedName>
        <fullName evidence="1">Uncharacterized protein (TIGR00369 family)</fullName>
    </submittedName>
</protein>
<accession>A0A4R7P549</accession>
<dbReference type="Gene3D" id="3.10.129.10">
    <property type="entry name" value="Hotdog Thioesterase"/>
    <property type="match status" value="1"/>
</dbReference>
<dbReference type="InterPro" id="IPR029069">
    <property type="entry name" value="HotDog_dom_sf"/>
</dbReference>
<dbReference type="RefSeq" id="WP_133881922.1">
    <property type="nucleotide sequence ID" value="NZ_MWIN01000029.1"/>
</dbReference>
<reference evidence="1 2" key="1">
    <citation type="submission" date="2019-03" db="EMBL/GenBank/DDBJ databases">
        <title>Genomic Encyclopedia of Type Strains, Phase IV (KMG-IV): sequencing the most valuable type-strain genomes for metagenomic binning, comparative biology and taxonomic classification.</title>
        <authorList>
            <person name="Goeker M."/>
        </authorList>
    </citation>
    <scope>NUCLEOTIDE SEQUENCE [LARGE SCALE GENOMIC DNA]</scope>
    <source>
        <strain evidence="1 2">DSM 26377</strain>
    </source>
</reference>
<dbReference type="AlphaFoldDB" id="A0A4R7P549"/>
<dbReference type="CDD" id="cd03443">
    <property type="entry name" value="PaaI_thioesterase"/>
    <property type="match status" value="1"/>
</dbReference>
<dbReference type="SUPFAM" id="SSF54637">
    <property type="entry name" value="Thioesterase/thiol ester dehydrase-isomerase"/>
    <property type="match status" value="1"/>
</dbReference>
<keyword evidence="2" id="KW-1185">Reference proteome</keyword>
<dbReference type="OrthoDB" id="9813282at2"/>
<dbReference type="EMBL" id="SOBT01000009">
    <property type="protein sequence ID" value="TDU28371.1"/>
    <property type="molecule type" value="Genomic_DNA"/>
</dbReference>
<organism evidence="1 2">
    <name type="scientific">Panacagrimonas perspica</name>
    <dbReference type="NCBI Taxonomy" id="381431"/>
    <lineage>
        <taxon>Bacteria</taxon>
        <taxon>Pseudomonadati</taxon>
        <taxon>Pseudomonadota</taxon>
        <taxon>Gammaproteobacteria</taxon>
        <taxon>Nevskiales</taxon>
        <taxon>Nevskiaceae</taxon>
        <taxon>Panacagrimonas</taxon>
    </lineage>
</organism>
<evidence type="ECO:0000313" key="2">
    <source>
        <dbReference type="Proteomes" id="UP000295341"/>
    </source>
</evidence>
<sequence>MHVNGNIQFSIIEQSADKVVGEMPVQAGILNPFGTAHAGATLWFADVCATVLAFGGAKMEPGVAGFPLAISLDAKLLGNQKDGVFRATSVYVKKGKRLSVVRTTVTGNDGRLIADVTTSHVPA</sequence>